<dbReference type="HOGENOM" id="CLU_2014184_0_0_0"/>
<dbReference type="KEGG" id="tna:CTN_0628"/>
<gene>
    <name evidence="1" type="ordered locus">CTN_0628</name>
</gene>
<proteinExistence type="predicted"/>
<keyword evidence="2" id="KW-1185">Reference proteome</keyword>
<dbReference type="AlphaFoldDB" id="B9K771"/>
<organism evidence="1 2">
    <name type="scientific">Thermotoga neapolitana (strain ATCC 49049 / DSM 4359 / NBRC 107923 / NS-E)</name>
    <dbReference type="NCBI Taxonomy" id="309803"/>
    <lineage>
        <taxon>Bacteria</taxon>
        <taxon>Thermotogati</taxon>
        <taxon>Thermotogota</taxon>
        <taxon>Thermotogae</taxon>
        <taxon>Thermotogales</taxon>
        <taxon>Thermotogaceae</taxon>
        <taxon>Thermotoga</taxon>
    </lineage>
</organism>
<sequence>MAPHEFGWCHDTWHVKNSLFPAESGDLFIQVRTDYELCSAFYGFFTLFYACDGACSHNSSFFFQEGDLPDDLVRIRNREGDFDHADSALKNGQCFLFCFFHATCSHHGHDLVFLEEFFHLHPS</sequence>
<accession>B9K771</accession>
<evidence type="ECO:0000313" key="1">
    <source>
        <dbReference type="EMBL" id="ACM22803.1"/>
    </source>
</evidence>
<reference evidence="1 2" key="1">
    <citation type="journal article" date="2009" name="Biosci. Biotechnol. Biochem.">
        <title>WeGAS: a web-based microbial genome annotation system.</title>
        <authorList>
            <person name="Lee D."/>
            <person name="Seo H."/>
            <person name="Park C."/>
            <person name="Park K."/>
        </authorList>
    </citation>
    <scope>NUCLEOTIDE SEQUENCE [LARGE SCALE GENOMIC DNA]</scope>
    <source>
        <strain evidence="2">ATCC 49049 / DSM 4359 / NBRC 107923 / NS-E</strain>
    </source>
</reference>
<protein>
    <submittedName>
        <fullName evidence="1">Sterol C22 desaturase</fullName>
    </submittedName>
</protein>
<dbReference type="Proteomes" id="UP000000445">
    <property type="component" value="Chromosome"/>
</dbReference>
<name>B9K771_THENN</name>
<dbReference type="STRING" id="309803.CTN_0628"/>
<evidence type="ECO:0000313" key="2">
    <source>
        <dbReference type="Proteomes" id="UP000000445"/>
    </source>
</evidence>
<dbReference type="EMBL" id="CP000916">
    <property type="protein sequence ID" value="ACM22803.1"/>
    <property type="molecule type" value="Genomic_DNA"/>
</dbReference>